<evidence type="ECO:0000256" key="1">
    <source>
        <dbReference type="ARBA" id="ARBA00022729"/>
    </source>
</evidence>
<feature type="signal peptide" evidence="3">
    <location>
        <begin position="1"/>
        <end position="23"/>
    </location>
</feature>
<accession>A0ABT2KY95</accession>
<reference evidence="4 5" key="1">
    <citation type="submission" date="2022-07" db="EMBL/GenBank/DDBJ databases">
        <title>Genomic and pangenome structural analysis of the polyextremophile Exiguobacterium.</title>
        <authorList>
            <person name="Shen L."/>
        </authorList>
    </citation>
    <scope>NUCLEOTIDE SEQUENCE [LARGE SCALE GENOMIC DNA]</scope>
    <source>
        <strain evidence="4 5">12_1</strain>
    </source>
</reference>
<protein>
    <submittedName>
        <fullName evidence="4">DUF4352 domain-containing protein</fullName>
    </submittedName>
</protein>
<dbReference type="RefSeq" id="WP_034815968.1">
    <property type="nucleotide sequence ID" value="NZ_JANIEK010000039.1"/>
</dbReference>
<evidence type="ECO:0000313" key="4">
    <source>
        <dbReference type="EMBL" id="MCT4795902.1"/>
    </source>
</evidence>
<dbReference type="EMBL" id="JANIEK010000039">
    <property type="protein sequence ID" value="MCT4795902.1"/>
    <property type="molecule type" value="Genomic_DNA"/>
</dbReference>
<name>A0ABT2KY95_9BACL</name>
<feature type="chain" id="PRO_5046585469" evidence="3">
    <location>
        <begin position="24"/>
        <end position="208"/>
    </location>
</feature>
<dbReference type="PROSITE" id="PS51257">
    <property type="entry name" value="PROKAR_LIPOPROTEIN"/>
    <property type="match status" value="1"/>
</dbReference>
<gene>
    <name evidence="4" type="ORF">NQG31_10100</name>
</gene>
<dbReference type="Proteomes" id="UP001206821">
    <property type="component" value="Unassembled WGS sequence"/>
</dbReference>
<evidence type="ECO:0000256" key="2">
    <source>
        <dbReference type="SAM" id="MobiDB-lite"/>
    </source>
</evidence>
<dbReference type="Gene3D" id="2.60.40.1240">
    <property type="match status" value="1"/>
</dbReference>
<evidence type="ECO:0000313" key="5">
    <source>
        <dbReference type="Proteomes" id="UP001206821"/>
    </source>
</evidence>
<keyword evidence="1 3" id="KW-0732">Signal</keyword>
<sequence>MKMKRYGLVLALPLALLVGCGEADELKTTATDTEEVVAAETEQQTAEPKEEADVQESELGSNQIYMKNKALDVNETIGSIQFAIDKVQTSRLTVAEAYRELFDGKEAVTVVAMNVIVENTIDDTVSFHPNQATLVTNTGEQVTADLWHSDDVGGEFLGKVKKEGNVLFFVEAMPEELTEVRFIVDGPFDANYEQIAEDRYEYKIDVTK</sequence>
<dbReference type="InterPro" id="IPR029050">
    <property type="entry name" value="Immunoprotect_excell_Ig-like"/>
</dbReference>
<feature type="region of interest" description="Disordered" evidence="2">
    <location>
        <begin position="37"/>
        <end position="58"/>
    </location>
</feature>
<evidence type="ECO:0000256" key="3">
    <source>
        <dbReference type="SAM" id="SignalP"/>
    </source>
</evidence>
<keyword evidence="5" id="KW-1185">Reference proteome</keyword>
<proteinExistence type="predicted"/>
<organism evidence="4 5">
    <name type="scientific">Exiguobacterium alkaliphilum</name>
    <dbReference type="NCBI Taxonomy" id="1428684"/>
    <lineage>
        <taxon>Bacteria</taxon>
        <taxon>Bacillati</taxon>
        <taxon>Bacillota</taxon>
        <taxon>Bacilli</taxon>
        <taxon>Bacillales</taxon>
        <taxon>Bacillales Family XII. Incertae Sedis</taxon>
        <taxon>Exiguobacterium</taxon>
    </lineage>
</organism>
<comment type="caution">
    <text evidence="4">The sequence shown here is derived from an EMBL/GenBank/DDBJ whole genome shotgun (WGS) entry which is preliminary data.</text>
</comment>